<keyword evidence="4 6" id="KW-1133">Transmembrane helix</keyword>
<feature type="transmembrane region" description="Helical" evidence="6">
    <location>
        <begin position="22"/>
        <end position="40"/>
    </location>
</feature>
<name>A0AAU7XCU6_9HYPH</name>
<feature type="transmembrane region" description="Helical" evidence="6">
    <location>
        <begin position="52"/>
        <end position="72"/>
    </location>
</feature>
<proteinExistence type="predicted"/>
<dbReference type="InterPro" id="IPR020846">
    <property type="entry name" value="MFS_dom"/>
</dbReference>
<evidence type="ECO:0000259" key="7">
    <source>
        <dbReference type="PROSITE" id="PS50850"/>
    </source>
</evidence>
<dbReference type="InterPro" id="IPR011701">
    <property type="entry name" value="MFS"/>
</dbReference>
<dbReference type="SUPFAM" id="SSF103473">
    <property type="entry name" value="MFS general substrate transporter"/>
    <property type="match status" value="1"/>
</dbReference>
<feature type="transmembrane region" description="Helical" evidence="6">
    <location>
        <begin position="112"/>
        <end position="136"/>
    </location>
</feature>
<feature type="transmembrane region" description="Helical" evidence="6">
    <location>
        <begin position="148"/>
        <end position="168"/>
    </location>
</feature>
<feature type="transmembrane region" description="Helical" evidence="6">
    <location>
        <begin position="281"/>
        <end position="303"/>
    </location>
</feature>
<comment type="subcellular location">
    <subcellularLocation>
        <location evidence="1">Membrane</location>
        <topology evidence="1">Multi-pass membrane protein</topology>
    </subcellularLocation>
</comment>
<dbReference type="CDD" id="cd17319">
    <property type="entry name" value="MFS_ExuT_GudP_like"/>
    <property type="match status" value="1"/>
</dbReference>
<dbReference type="KEGG" id="mflg:ABS361_06400"/>
<dbReference type="PANTHER" id="PTHR43791">
    <property type="entry name" value="PERMEASE-RELATED"/>
    <property type="match status" value="1"/>
</dbReference>
<dbReference type="EMBL" id="CP158568">
    <property type="protein sequence ID" value="XBY45875.1"/>
    <property type="molecule type" value="Genomic_DNA"/>
</dbReference>
<dbReference type="RefSeq" id="WP_407050970.1">
    <property type="nucleotide sequence ID" value="NZ_CP158568.1"/>
</dbReference>
<dbReference type="GO" id="GO:0005886">
    <property type="term" value="C:plasma membrane"/>
    <property type="evidence" value="ECO:0007669"/>
    <property type="project" value="TreeGrafter"/>
</dbReference>
<keyword evidence="2" id="KW-0813">Transport</keyword>
<feature type="transmembrane region" description="Helical" evidence="6">
    <location>
        <begin position="315"/>
        <end position="332"/>
    </location>
</feature>
<keyword evidence="3 6" id="KW-0812">Transmembrane</keyword>
<accession>A0AAU7XCU6</accession>
<dbReference type="AlphaFoldDB" id="A0AAU7XCU6"/>
<feature type="transmembrane region" description="Helical" evidence="6">
    <location>
        <begin position="407"/>
        <end position="429"/>
    </location>
</feature>
<gene>
    <name evidence="8" type="ORF">ABS361_06400</name>
</gene>
<organism evidence="8">
    <name type="scientific">Methyloraptor flagellatus</name>
    <dbReference type="NCBI Taxonomy" id="3162530"/>
    <lineage>
        <taxon>Bacteria</taxon>
        <taxon>Pseudomonadati</taxon>
        <taxon>Pseudomonadota</taxon>
        <taxon>Alphaproteobacteria</taxon>
        <taxon>Hyphomicrobiales</taxon>
        <taxon>Ancalomicrobiaceae</taxon>
        <taxon>Methyloraptor</taxon>
    </lineage>
</organism>
<dbReference type="GO" id="GO:0022857">
    <property type="term" value="F:transmembrane transporter activity"/>
    <property type="evidence" value="ECO:0007669"/>
    <property type="project" value="InterPro"/>
</dbReference>
<feature type="transmembrane region" description="Helical" evidence="6">
    <location>
        <begin position="248"/>
        <end position="269"/>
    </location>
</feature>
<evidence type="ECO:0000256" key="2">
    <source>
        <dbReference type="ARBA" id="ARBA00022448"/>
    </source>
</evidence>
<evidence type="ECO:0000256" key="1">
    <source>
        <dbReference type="ARBA" id="ARBA00004141"/>
    </source>
</evidence>
<feature type="transmembrane region" description="Helical" evidence="6">
    <location>
        <begin position="338"/>
        <end position="358"/>
    </location>
</feature>
<feature type="transmembrane region" description="Helical" evidence="6">
    <location>
        <begin position="365"/>
        <end position="387"/>
    </location>
</feature>
<sequence length="443" mass="46556">MTAIPTPADDLATTVAKVTRRLLPFLLLMYVLAFLDRANIGFAKKAFQADAGIGDAAFAFGAGIFFIGYALFEVPSNLIMHRVGARAWMCRIMVTWGLVSAAMMFARGEMAFYVLRFLLGVAEAGFFPGVILYLTYWFPNAMRGKAMGLFYFGAPLAFIFGGPLSGLLLELHGSFGLNGWQWMFLVEGLLATIVGIWAYFYLDDRPADARWLDAADKRRLAAAIGAEETHKAAHGPTGTLAALANPKVLYFSAIYFVIQMSVYGLVFYLPTQVAGLLGKSVGFEVGLVTAVPWIAALAAAFVLPRLADATGRQRSVAAATLAMAGLGLGLSVSTASPLISLVALCVAAAGFIAVQPIFWTFPTSYLGGVAAAGGLALINSLGALGGFVAPNVKTWAETAFVSKTAGLYLLTGTTFLGAAMILAIGVAGLRAAAPVAKRSGAAI</sequence>
<feature type="transmembrane region" description="Helical" evidence="6">
    <location>
        <begin position="84"/>
        <end position="106"/>
    </location>
</feature>
<evidence type="ECO:0000313" key="8">
    <source>
        <dbReference type="EMBL" id="XBY45875.1"/>
    </source>
</evidence>
<evidence type="ECO:0000256" key="3">
    <source>
        <dbReference type="ARBA" id="ARBA00022692"/>
    </source>
</evidence>
<evidence type="ECO:0000256" key="4">
    <source>
        <dbReference type="ARBA" id="ARBA00022989"/>
    </source>
</evidence>
<dbReference type="Pfam" id="PF07690">
    <property type="entry name" value="MFS_1"/>
    <property type="match status" value="1"/>
</dbReference>
<dbReference type="PANTHER" id="PTHR43791:SF30">
    <property type="entry name" value="INNER MEMBRANE TRANSPORT PROTEIN RHMT"/>
    <property type="match status" value="1"/>
</dbReference>
<dbReference type="InterPro" id="IPR036259">
    <property type="entry name" value="MFS_trans_sf"/>
</dbReference>
<dbReference type="FunFam" id="1.20.1250.20:FF:000018">
    <property type="entry name" value="MFS transporter permease"/>
    <property type="match status" value="1"/>
</dbReference>
<evidence type="ECO:0000256" key="6">
    <source>
        <dbReference type="SAM" id="Phobius"/>
    </source>
</evidence>
<feature type="domain" description="Major facilitator superfamily (MFS) profile" evidence="7">
    <location>
        <begin position="22"/>
        <end position="437"/>
    </location>
</feature>
<protein>
    <submittedName>
        <fullName evidence="8">MFS transporter</fullName>
    </submittedName>
</protein>
<evidence type="ECO:0000256" key="5">
    <source>
        <dbReference type="ARBA" id="ARBA00023136"/>
    </source>
</evidence>
<feature type="transmembrane region" description="Helical" evidence="6">
    <location>
        <begin position="180"/>
        <end position="202"/>
    </location>
</feature>
<dbReference type="Gene3D" id="1.20.1250.20">
    <property type="entry name" value="MFS general substrate transporter like domains"/>
    <property type="match status" value="2"/>
</dbReference>
<keyword evidence="5 6" id="KW-0472">Membrane</keyword>
<dbReference type="PROSITE" id="PS50850">
    <property type="entry name" value="MFS"/>
    <property type="match status" value="1"/>
</dbReference>
<reference evidence="8" key="1">
    <citation type="submission" date="2024-06" db="EMBL/GenBank/DDBJ databases">
        <title>Methylostella associata gen. nov., sp. nov., a novel Ancalomicrobiaceae-affiliated facultatively methylotrophic bacteria that feed on methanotrophs of the genus Methylococcus.</title>
        <authorList>
            <person name="Saltykova V."/>
            <person name="Danilova O.V."/>
            <person name="Oshkin I.Y."/>
            <person name="Belova S.E."/>
            <person name="Pimenov N.V."/>
            <person name="Dedysh S.N."/>
        </authorList>
    </citation>
    <scope>NUCLEOTIDE SEQUENCE</scope>
    <source>
        <strain evidence="8">S20</strain>
    </source>
</reference>